<evidence type="ECO:0000313" key="2">
    <source>
        <dbReference type="Proteomes" id="UP001386437"/>
    </source>
</evidence>
<protein>
    <submittedName>
        <fullName evidence="1">Uncharacterized protein</fullName>
    </submittedName>
</protein>
<keyword evidence="2" id="KW-1185">Reference proteome</keyword>
<reference evidence="1 2" key="1">
    <citation type="journal article" date="2022" name="Arch. Microbiol.">
        <title>Paraburkholderia bengalensis sp. nov. isolated from roots of Oryza sativa, IR64.</title>
        <authorList>
            <person name="Nag P."/>
            <person name="Mondal N."/>
            <person name="Sarkar J."/>
            <person name="Das S."/>
        </authorList>
    </citation>
    <scope>NUCLEOTIDE SEQUENCE [LARGE SCALE GENOMIC DNA]</scope>
    <source>
        <strain evidence="1 2">IR64_4_BI</strain>
    </source>
</reference>
<evidence type="ECO:0000313" key="1">
    <source>
        <dbReference type="EMBL" id="MEI5998120.1"/>
    </source>
</evidence>
<proteinExistence type="predicted"/>
<dbReference type="Proteomes" id="UP001386437">
    <property type="component" value="Unassembled WGS sequence"/>
</dbReference>
<accession>A0ABU8IR86</accession>
<comment type="caution">
    <text evidence="1">The sequence shown here is derived from an EMBL/GenBank/DDBJ whole genome shotgun (WGS) entry which is preliminary data.</text>
</comment>
<name>A0ABU8IR86_9BURK</name>
<sequence>MTQSYEYNGYTLQIAIESDFQNRKGARPSGKPGYVAVVRICEPGTQLSRFSPLRFVEKAGRPFVSESEALDGGYQAARTLVDDLSQREVH</sequence>
<organism evidence="1 2">
    <name type="scientific">Paraburkholderia bengalensis</name>
    <dbReference type="NCBI Taxonomy" id="2747562"/>
    <lineage>
        <taxon>Bacteria</taxon>
        <taxon>Pseudomonadati</taxon>
        <taxon>Pseudomonadota</taxon>
        <taxon>Betaproteobacteria</taxon>
        <taxon>Burkholderiales</taxon>
        <taxon>Burkholderiaceae</taxon>
        <taxon>Paraburkholderia</taxon>
    </lineage>
</organism>
<gene>
    <name evidence="1" type="ORF">H3V53_13190</name>
</gene>
<dbReference type="EMBL" id="JACFYJ010000017">
    <property type="protein sequence ID" value="MEI5998120.1"/>
    <property type="molecule type" value="Genomic_DNA"/>
</dbReference>
<dbReference type="RefSeq" id="WP_336598305.1">
    <property type="nucleotide sequence ID" value="NZ_JACFYJ010000017.1"/>
</dbReference>